<proteinExistence type="predicted"/>
<dbReference type="SUPFAM" id="SSF51430">
    <property type="entry name" value="NAD(P)-linked oxidoreductase"/>
    <property type="match status" value="1"/>
</dbReference>
<reference evidence="3 4" key="1">
    <citation type="journal article" date="2016" name="Nat. Commun.">
        <title>Thousands of microbial genomes shed light on interconnected biogeochemical processes in an aquifer system.</title>
        <authorList>
            <person name="Anantharaman K."/>
            <person name="Brown C.T."/>
            <person name="Hug L.A."/>
            <person name="Sharon I."/>
            <person name="Castelle C.J."/>
            <person name="Probst A.J."/>
            <person name="Thomas B.C."/>
            <person name="Singh A."/>
            <person name="Wilkins M.J."/>
            <person name="Karaoz U."/>
            <person name="Brodie E.L."/>
            <person name="Williams K.H."/>
            <person name="Hubbard S.S."/>
            <person name="Banfield J.F."/>
        </authorList>
    </citation>
    <scope>NUCLEOTIDE SEQUENCE [LARGE SCALE GENOMIC DNA]</scope>
    <source>
        <strain evidence="4">RIFCSPLOWO2_12_FULL_64_10</strain>
    </source>
</reference>
<dbReference type="GO" id="GO:0016491">
    <property type="term" value="F:oxidoreductase activity"/>
    <property type="evidence" value="ECO:0007669"/>
    <property type="project" value="UniProtKB-KW"/>
</dbReference>
<dbReference type="Pfam" id="PF00248">
    <property type="entry name" value="Aldo_ket_red"/>
    <property type="match status" value="1"/>
</dbReference>
<dbReference type="Gene3D" id="3.20.20.100">
    <property type="entry name" value="NADP-dependent oxidoreductase domain"/>
    <property type="match status" value="1"/>
</dbReference>
<dbReference type="Proteomes" id="UP000178606">
    <property type="component" value="Unassembled WGS sequence"/>
</dbReference>
<dbReference type="InterPro" id="IPR050523">
    <property type="entry name" value="AKR_Detox_Biosynth"/>
</dbReference>
<keyword evidence="1" id="KW-0560">Oxidoreductase</keyword>
<dbReference type="PRINTS" id="PR00069">
    <property type="entry name" value="ALDKETRDTASE"/>
</dbReference>
<evidence type="ECO:0000259" key="2">
    <source>
        <dbReference type="Pfam" id="PF00248"/>
    </source>
</evidence>
<comment type="caution">
    <text evidence="3">The sequence shown here is derived from an EMBL/GenBank/DDBJ whole genome shotgun (WGS) entry which is preliminary data.</text>
</comment>
<evidence type="ECO:0000313" key="3">
    <source>
        <dbReference type="EMBL" id="OGG45454.1"/>
    </source>
</evidence>
<dbReference type="GO" id="GO:0005829">
    <property type="term" value="C:cytosol"/>
    <property type="evidence" value="ECO:0007669"/>
    <property type="project" value="TreeGrafter"/>
</dbReference>
<evidence type="ECO:0000256" key="1">
    <source>
        <dbReference type="ARBA" id="ARBA00023002"/>
    </source>
</evidence>
<dbReference type="InterPro" id="IPR020471">
    <property type="entry name" value="AKR"/>
</dbReference>
<sequence length="328" mass="36811">MEYRDFGATGLKVSAVGFGCWETGGGYGSFQEEEVKRAVHRALDLGITCFDTARGYGQGQSERILGEALKGRRDEAVVVTKCGVPPNPERKSRDSRREHILESAEQSLKDLGMDHVDVMLVHWPDRAVPWEEPMRALEDLTRAGKIRFGGVSNFKAEEIEACAKTRRVDVAQYGYHIFDRRMERDVFPVGARRRIGVMAYGSLAHGLLAGAFTEETKFEEKDWRRGAAERPVFGLRLFAPDNFRKEMRAVERFKQVAARRGKKVAHLSLAWVLSNPVISTALVGCRTAAEVEDNVNAAGWRVSDEEKKEIDAICREEGIDPAPDVWLE</sequence>
<protein>
    <recommendedName>
        <fullName evidence="2">NADP-dependent oxidoreductase domain-containing protein</fullName>
    </recommendedName>
</protein>
<evidence type="ECO:0000313" key="4">
    <source>
        <dbReference type="Proteomes" id="UP000178606"/>
    </source>
</evidence>
<dbReference type="PANTHER" id="PTHR43364:SF4">
    <property type="entry name" value="NAD(P)-LINKED OXIDOREDUCTASE SUPERFAMILY PROTEIN"/>
    <property type="match status" value="1"/>
</dbReference>
<accession>A0A1F6C8H0</accession>
<dbReference type="InterPro" id="IPR023210">
    <property type="entry name" value="NADP_OxRdtase_dom"/>
</dbReference>
<dbReference type="CDD" id="cd19084">
    <property type="entry name" value="AKR_AKR11B1-like"/>
    <property type="match status" value="1"/>
</dbReference>
<feature type="domain" description="NADP-dependent oxidoreductase" evidence="2">
    <location>
        <begin position="16"/>
        <end position="313"/>
    </location>
</feature>
<organism evidence="3 4">
    <name type="scientific">Handelsmanbacteria sp. (strain RIFCSPLOWO2_12_FULL_64_10)</name>
    <dbReference type="NCBI Taxonomy" id="1817868"/>
    <lineage>
        <taxon>Bacteria</taxon>
        <taxon>Candidatus Handelsmaniibacteriota</taxon>
    </lineage>
</organism>
<gene>
    <name evidence="3" type="ORF">A3F84_26360</name>
</gene>
<dbReference type="InterPro" id="IPR036812">
    <property type="entry name" value="NAD(P)_OxRdtase_dom_sf"/>
</dbReference>
<dbReference type="PANTHER" id="PTHR43364">
    <property type="entry name" value="NADH-SPECIFIC METHYLGLYOXAL REDUCTASE-RELATED"/>
    <property type="match status" value="1"/>
</dbReference>
<dbReference type="EMBL" id="MFKF01000375">
    <property type="protein sequence ID" value="OGG45454.1"/>
    <property type="molecule type" value="Genomic_DNA"/>
</dbReference>
<name>A0A1F6C8H0_HANXR</name>
<dbReference type="AlphaFoldDB" id="A0A1F6C8H0"/>